<keyword evidence="3 13" id="KW-0032">Aminotransferase</keyword>
<evidence type="ECO:0000256" key="10">
    <source>
        <dbReference type="PIRSR" id="PIRSR000390-1"/>
    </source>
</evidence>
<evidence type="ECO:0000313" key="13">
    <source>
        <dbReference type="EMBL" id="OQA55072.1"/>
    </source>
</evidence>
<name>A0A1V5SM81_9BACT</name>
<reference evidence="13" key="1">
    <citation type="submission" date="2017-02" db="EMBL/GenBank/DDBJ databases">
        <title>Delving into the versatile metabolic prowess of the omnipresent phylum Bacteroidetes.</title>
        <authorList>
            <person name="Nobu M.K."/>
            <person name="Mei R."/>
            <person name="Narihiro T."/>
            <person name="Kuroda K."/>
            <person name="Liu W.-T."/>
        </authorList>
    </citation>
    <scope>NUCLEOTIDE SEQUENCE</scope>
    <source>
        <strain evidence="13">ADurb.Bin276</strain>
    </source>
</reference>
<evidence type="ECO:0000256" key="2">
    <source>
        <dbReference type="ARBA" id="ARBA00005125"/>
    </source>
</evidence>
<feature type="modified residue" description="N6-(pyridoxal phosphate)lysine" evidence="11">
    <location>
        <position position="184"/>
    </location>
</feature>
<dbReference type="InterPro" id="IPR015424">
    <property type="entry name" value="PyrdxlP-dep_Trfase"/>
</dbReference>
<comment type="similarity">
    <text evidence="6 12">Belongs to the DegT/DnrJ/EryC1 family.</text>
</comment>
<dbReference type="Gene3D" id="3.40.640.10">
    <property type="entry name" value="Type I PLP-dependent aspartate aminotransferase-like (Major domain)"/>
    <property type="match status" value="1"/>
</dbReference>
<evidence type="ECO:0000256" key="1">
    <source>
        <dbReference type="ARBA" id="ARBA00001933"/>
    </source>
</evidence>
<dbReference type="PANTHER" id="PTHR30244">
    <property type="entry name" value="TRANSAMINASE"/>
    <property type="match status" value="1"/>
</dbReference>
<dbReference type="PIRSF" id="PIRSF000390">
    <property type="entry name" value="PLP_StrS"/>
    <property type="match status" value="1"/>
</dbReference>
<dbReference type="InterPro" id="IPR000653">
    <property type="entry name" value="DegT/StrS_aminotransferase"/>
</dbReference>
<comment type="pathway">
    <text evidence="2">Bacterial outer membrane biogenesis; LPS O-antigen biosynthesis.</text>
</comment>
<organism evidence="13">
    <name type="scientific">Candidatus Atribacter allofermentans</name>
    <dbReference type="NCBI Taxonomy" id="1852833"/>
    <lineage>
        <taxon>Bacteria</taxon>
        <taxon>Pseudomonadati</taxon>
        <taxon>Atribacterota</taxon>
        <taxon>Atribacteria</taxon>
        <taxon>Atribacterales</taxon>
        <taxon>Atribacteraceae</taxon>
        <taxon>Atribacter</taxon>
    </lineage>
</organism>
<evidence type="ECO:0000256" key="11">
    <source>
        <dbReference type="PIRSR" id="PIRSR000390-2"/>
    </source>
</evidence>
<sequence length="368" mass="41078">MKIPISKPNLDEEEKNAVQAVLDSGFLAQGKRVAKFEEDFGRYIGAKQAIATSNGTTALFIALKAIGISQNDKVVTTPFTFVASASSIMQCGAIPIFCDIDPQTFNIDPDALERILKKDGSSIKAILIVHLYGLPCPMDEIMSLANQYSIPVIEDCAQAHGAEYRGKKVGSFGKASAFSFYPTKNMTTGEGGMILTNDEELGKKCRMLINHGSKKRYYHEFLGYNFRMTDIAAAIGSVQLKKLDDSNQKRRANANFYNHELSSISKIETPVVPDYALPVFHQYTIKLKQHRDDLASFFDQKEIGYGIYYPVPLHQQKFIHQIVGNGNYPMADACSREVLSIPVHPLLKKEELEHVVDLIKYFCQEGFN</sequence>
<dbReference type="PANTHER" id="PTHR30244:SF34">
    <property type="entry name" value="DTDP-4-AMINO-4,6-DIDEOXYGALACTOSE TRANSAMINASE"/>
    <property type="match status" value="1"/>
</dbReference>
<feature type="active site" description="Proton acceptor" evidence="10">
    <location>
        <position position="184"/>
    </location>
</feature>
<comment type="catalytic activity">
    <reaction evidence="7">
        <text>GDP-alpha-D-perosamine + 2-oxoglutarate = GDP-4-dehydro-alpha-D-rhamnose + L-glutamate</text>
        <dbReference type="Rhea" id="RHEA:36779"/>
        <dbReference type="ChEBI" id="CHEBI:16810"/>
        <dbReference type="ChEBI" id="CHEBI:29985"/>
        <dbReference type="ChEBI" id="CHEBI:57964"/>
        <dbReference type="ChEBI" id="CHEBI:73996"/>
        <dbReference type="EC" id="2.6.1.102"/>
    </reaction>
</comment>
<comment type="cofactor">
    <cofactor evidence="1">
        <name>pyridoxal 5'-phosphate</name>
        <dbReference type="ChEBI" id="CHEBI:597326"/>
    </cofactor>
</comment>
<dbReference type="CDD" id="cd00616">
    <property type="entry name" value="AHBA_syn"/>
    <property type="match status" value="1"/>
</dbReference>
<dbReference type="Pfam" id="PF01041">
    <property type="entry name" value="DegT_DnrJ_EryC1"/>
    <property type="match status" value="1"/>
</dbReference>
<evidence type="ECO:0000256" key="12">
    <source>
        <dbReference type="RuleBase" id="RU004508"/>
    </source>
</evidence>
<evidence type="ECO:0000256" key="8">
    <source>
        <dbReference type="ARBA" id="ARBA00066317"/>
    </source>
</evidence>
<evidence type="ECO:0000256" key="7">
    <source>
        <dbReference type="ARBA" id="ARBA00051587"/>
    </source>
</evidence>
<gene>
    <name evidence="13" type="primary">fdtB</name>
    <name evidence="13" type="ORF">BWY41_01784</name>
</gene>
<keyword evidence="4 13" id="KW-0808">Transferase</keyword>
<dbReference type="EMBL" id="MWBQ01000180">
    <property type="protein sequence ID" value="OQA55072.1"/>
    <property type="molecule type" value="Genomic_DNA"/>
</dbReference>
<dbReference type="GO" id="GO:0102933">
    <property type="term" value="F:GDP-4-dehydro-6-deoxy-D-mannose-4-aminotransferase activity"/>
    <property type="evidence" value="ECO:0007669"/>
    <property type="project" value="UniProtKB-EC"/>
</dbReference>
<evidence type="ECO:0000256" key="6">
    <source>
        <dbReference type="ARBA" id="ARBA00037999"/>
    </source>
</evidence>
<evidence type="ECO:0000256" key="4">
    <source>
        <dbReference type="ARBA" id="ARBA00022679"/>
    </source>
</evidence>
<evidence type="ECO:0000256" key="5">
    <source>
        <dbReference type="ARBA" id="ARBA00022898"/>
    </source>
</evidence>
<protein>
    <recommendedName>
        <fullName evidence="9">GDP-perosamine synthase</fullName>
        <ecNumber evidence="8">2.6.1.102</ecNumber>
    </recommendedName>
</protein>
<evidence type="ECO:0000256" key="3">
    <source>
        <dbReference type="ARBA" id="ARBA00022576"/>
    </source>
</evidence>
<evidence type="ECO:0000256" key="9">
    <source>
        <dbReference type="ARBA" id="ARBA00074221"/>
    </source>
</evidence>
<dbReference type="AlphaFoldDB" id="A0A1V5SM81"/>
<dbReference type="GO" id="GO:0000271">
    <property type="term" value="P:polysaccharide biosynthetic process"/>
    <property type="evidence" value="ECO:0007669"/>
    <property type="project" value="TreeGrafter"/>
</dbReference>
<dbReference type="Gene3D" id="3.90.1150.10">
    <property type="entry name" value="Aspartate Aminotransferase, domain 1"/>
    <property type="match status" value="1"/>
</dbReference>
<dbReference type="SUPFAM" id="SSF53383">
    <property type="entry name" value="PLP-dependent transferases"/>
    <property type="match status" value="1"/>
</dbReference>
<dbReference type="Proteomes" id="UP000485569">
    <property type="component" value="Unassembled WGS sequence"/>
</dbReference>
<dbReference type="GO" id="GO:0030170">
    <property type="term" value="F:pyridoxal phosphate binding"/>
    <property type="evidence" value="ECO:0007669"/>
    <property type="project" value="TreeGrafter"/>
</dbReference>
<accession>A0A1V5SM81</accession>
<dbReference type="InterPro" id="IPR015422">
    <property type="entry name" value="PyrdxlP-dep_Trfase_small"/>
</dbReference>
<comment type="caution">
    <text evidence="13">The sequence shown here is derived from an EMBL/GenBank/DDBJ whole genome shotgun (WGS) entry which is preliminary data.</text>
</comment>
<dbReference type="InterPro" id="IPR015421">
    <property type="entry name" value="PyrdxlP-dep_Trfase_major"/>
</dbReference>
<dbReference type="EC" id="2.6.1.102" evidence="8"/>
<dbReference type="FunFam" id="3.40.640.10:FF:000090">
    <property type="entry name" value="Pyridoxal phosphate-dependent aminotransferase"/>
    <property type="match status" value="1"/>
</dbReference>
<proteinExistence type="inferred from homology"/>
<keyword evidence="5 11" id="KW-0663">Pyridoxal phosphate</keyword>